<reference evidence="7" key="1">
    <citation type="journal article" date="2019" name="Int. J. Syst. Evol. Microbiol.">
        <title>The Global Catalogue of Microorganisms (GCM) 10K type strain sequencing project: providing services to taxonomists for standard genome sequencing and annotation.</title>
        <authorList>
            <consortium name="The Broad Institute Genomics Platform"/>
            <consortium name="The Broad Institute Genome Sequencing Center for Infectious Disease"/>
            <person name="Wu L."/>
            <person name="Ma J."/>
        </authorList>
    </citation>
    <scope>NUCLEOTIDE SEQUENCE [LARGE SCALE GENOMIC DNA]</scope>
    <source>
        <strain evidence="7">JCM 17459</strain>
    </source>
</reference>
<dbReference type="SUPFAM" id="SSF52540">
    <property type="entry name" value="P-loop containing nucleoside triphosphate hydrolases"/>
    <property type="match status" value="2"/>
</dbReference>
<dbReference type="PANTHER" id="PTHR43776:SF7">
    <property type="entry name" value="D,D-DIPEPTIDE TRANSPORT ATP-BINDING PROTEIN DDPF-RELATED"/>
    <property type="match status" value="1"/>
</dbReference>
<feature type="domain" description="ABC transporter" evidence="5">
    <location>
        <begin position="5"/>
        <end position="253"/>
    </location>
</feature>
<evidence type="ECO:0000313" key="6">
    <source>
        <dbReference type="EMBL" id="GAA3509104.1"/>
    </source>
</evidence>
<protein>
    <submittedName>
        <fullName evidence="6">ABC transporter ATP-binding protein</fullName>
    </submittedName>
</protein>
<comment type="caution">
    <text evidence="6">The sequence shown here is derived from an EMBL/GenBank/DDBJ whole genome shotgun (WGS) entry which is preliminary data.</text>
</comment>
<gene>
    <name evidence="6" type="ORF">GCM10022262_35250</name>
</gene>
<dbReference type="PROSITE" id="PS50893">
    <property type="entry name" value="ABC_TRANSPORTER_2"/>
    <property type="match status" value="2"/>
</dbReference>
<dbReference type="PROSITE" id="PS00211">
    <property type="entry name" value="ABC_TRANSPORTER_1"/>
    <property type="match status" value="2"/>
</dbReference>
<evidence type="ECO:0000256" key="4">
    <source>
        <dbReference type="ARBA" id="ARBA00022840"/>
    </source>
</evidence>
<dbReference type="Proteomes" id="UP001499841">
    <property type="component" value="Unassembled WGS sequence"/>
</dbReference>
<evidence type="ECO:0000313" key="7">
    <source>
        <dbReference type="Proteomes" id="UP001499841"/>
    </source>
</evidence>
<organism evidence="6 7">
    <name type="scientific">Georgenia daeguensis</name>
    <dbReference type="NCBI Taxonomy" id="908355"/>
    <lineage>
        <taxon>Bacteria</taxon>
        <taxon>Bacillati</taxon>
        <taxon>Actinomycetota</taxon>
        <taxon>Actinomycetes</taxon>
        <taxon>Micrococcales</taxon>
        <taxon>Bogoriellaceae</taxon>
        <taxon>Georgenia</taxon>
    </lineage>
</organism>
<dbReference type="CDD" id="cd03257">
    <property type="entry name" value="ABC_NikE_OppD_transporters"/>
    <property type="match status" value="2"/>
</dbReference>
<dbReference type="InterPro" id="IPR003439">
    <property type="entry name" value="ABC_transporter-like_ATP-bd"/>
</dbReference>
<evidence type="ECO:0000256" key="1">
    <source>
        <dbReference type="ARBA" id="ARBA00005417"/>
    </source>
</evidence>
<dbReference type="InterPro" id="IPR003593">
    <property type="entry name" value="AAA+_ATPase"/>
</dbReference>
<evidence type="ECO:0000259" key="5">
    <source>
        <dbReference type="PROSITE" id="PS50893"/>
    </source>
</evidence>
<dbReference type="InterPro" id="IPR050319">
    <property type="entry name" value="ABC_transp_ATP-bind"/>
</dbReference>
<evidence type="ECO:0000256" key="2">
    <source>
        <dbReference type="ARBA" id="ARBA00022448"/>
    </source>
</evidence>
<keyword evidence="7" id="KW-1185">Reference proteome</keyword>
<keyword evidence="4 6" id="KW-0067">ATP-binding</keyword>
<accession>A0ABP6UKZ2</accession>
<sequence>MSAALDVAGLTVSFPDVGQVLRGVDLRLEPGRCLAVVGESGAGKSVLARSVVGLAGEGGAPATVAAERFTVAGQDVTRADERRWRRLRGEQVGFVLQDALQSLDPLRTVGAEVGESLRLRGVGRPERRRRVLEALARAGLDEPATRAAQRSGELSGGMRQRALIASAIVSEPALLVADEPTTALDATVARGVLELLGRLRDTGTAVLLVTHDLGAVARLADDVVVLDGGRVVEAGRTDDVLGNPGHDVTRALLAAVPHGARRRPPLPASEPVLRATGLRRRYPLPGGGTASALDGVDLVVRRGEALGVVGESGSGKSTLARMLVAAERPDAGSVELAGEPWSELPERRRRPRRHLVRLVPQDPLGSFDPRWSAERVLRTALRVSGSSRTPVELLELVRLPASVLGRRPRSLSGGQRQRLAIARALAAEPSVLVLDEPVSALDVTVQAAILDLLVELQERTGTALVVISHDLAVIRQVCETVAVMHDGRIVERGPVERVWRDPTAPFTRALLEAAVTLP</sequence>
<dbReference type="InterPro" id="IPR027417">
    <property type="entry name" value="P-loop_NTPase"/>
</dbReference>
<feature type="domain" description="ABC transporter" evidence="5">
    <location>
        <begin position="273"/>
        <end position="511"/>
    </location>
</feature>
<dbReference type="Pfam" id="PF00005">
    <property type="entry name" value="ABC_tran"/>
    <property type="match status" value="2"/>
</dbReference>
<dbReference type="SMART" id="SM00382">
    <property type="entry name" value="AAA"/>
    <property type="match status" value="2"/>
</dbReference>
<dbReference type="InterPro" id="IPR017871">
    <property type="entry name" value="ABC_transporter-like_CS"/>
</dbReference>
<keyword evidence="3" id="KW-0547">Nucleotide-binding</keyword>
<dbReference type="Gene3D" id="3.40.50.300">
    <property type="entry name" value="P-loop containing nucleotide triphosphate hydrolases"/>
    <property type="match status" value="2"/>
</dbReference>
<dbReference type="PANTHER" id="PTHR43776">
    <property type="entry name" value="TRANSPORT ATP-BINDING PROTEIN"/>
    <property type="match status" value="1"/>
</dbReference>
<comment type="similarity">
    <text evidence="1">Belongs to the ABC transporter superfamily.</text>
</comment>
<name>A0ABP6UKZ2_9MICO</name>
<keyword evidence="2" id="KW-0813">Transport</keyword>
<proteinExistence type="inferred from homology"/>
<dbReference type="EMBL" id="BAABBA010000023">
    <property type="protein sequence ID" value="GAA3509104.1"/>
    <property type="molecule type" value="Genomic_DNA"/>
</dbReference>
<dbReference type="RefSeq" id="WP_345044109.1">
    <property type="nucleotide sequence ID" value="NZ_BAABBA010000023.1"/>
</dbReference>
<evidence type="ECO:0000256" key="3">
    <source>
        <dbReference type="ARBA" id="ARBA00022741"/>
    </source>
</evidence>
<dbReference type="GO" id="GO:0005524">
    <property type="term" value="F:ATP binding"/>
    <property type="evidence" value="ECO:0007669"/>
    <property type="project" value="UniProtKB-KW"/>
</dbReference>